<dbReference type="SMART" id="SM00867">
    <property type="entry name" value="YceI"/>
    <property type="match status" value="1"/>
</dbReference>
<feature type="signal peptide" evidence="1">
    <location>
        <begin position="1"/>
        <end position="28"/>
    </location>
</feature>
<dbReference type="Pfam" id="PF04264">
    <property type="entry name" value="YceI"/>
    <property type="match status" value="1"/>
</dbReference>
<comment type="caution">
    <text evidence="3">The sequence shown here is derived from an EMBL/GenBank/DDBJ whole genome shotgun (WGS) entry which is preliminary data.</text>
</comment>
<dbReference type="PANTHER" id="PTHR34406:SF1">
    <property type="entry name" value="PROTEIN YCEI"/>
    <property type="match status" value="1"/>
</dbReference>
<dbReference type="Gene3D" id="2.40.128.110">
    <property type="entry name" value="Lipid/polyisoprenoid-binding, YceI-like"/>
    <property type="match status" value="1"/>
</dbReference>
<dbReference type="RefSeq" id="WP_076877411.1">
    <property type="nucleotide sequence ID" value="NZ_MLCN01000008.1"/>
</dbReference>
<name>A0A1S8CWE4_9GAMM</name>
<dbReference type="SUPFAM" id="SSF101874">
    <property type="entry name" value="YceI-like"/>
    <property type="match status" value="1"/>
</dbReference>
<gene>
    <name evidence="3" type="ORF">BKE30_04345</name>
</gene>
<evidence type="ECO:0000259" key="2">
    <source>
        <dbReference type="SMART" id="SM00867"/>
    </source>
</evidence>
<proteinExistence type="predicted"/>
<evidence type="ECO:0000256" key="1">
    <source>
        <dbReference type="SAM" id="SignalP"/>
    </source>
</evidence>
<dbReference type="OrthoDB" id="9811006at2"/>
<accession>A0A1S8CWE4</accession>
<reference evidence="3 4" key="1">
    <citation type="submission" date="2016-10" db="EMBL/GenBank/DDBJ databases">
        <title>Draft Genome sequence of Alkanindiges sp. strain H1.</title>
        <authorList>
            <person name="Subhash Y."/>
            <person name="Lee S."/>
        </authorList>
    </citation>
    <scope>NUCLEOTIDE SEQUENCE [LARGE SCALE GENOMIC DNA]</scope>
    <source>
        <strain evidence="3 4">H1</strain>
    </source>
</reference>
<keyword evidence="1" id="KW-0732">Signal</keyword>
<dbReference type="PANTHER" id="PTHR34406">
    <property type="entry name" value="PROTEIN YCEI"/>
    <property type="match status" value="1"/>
</dbReference>
<organism evidence="3 4">
    <name type="scientific">Alkanindiges hydrocarboniclasticus</name>
    <dbReference type="NCBI Taxonomy" id="1907941"/>
    <lineage>
        <taxon>Bacteria</taxon>
        <taxon>Pseudomonadati</taxon>
        <taxon>Pseudomonadota</taxon>
        <taxon>Gammaproteobacteria</taxon>
        <taxon>Moraxellales</taxon>
        <taxon>Moraxellaceae</taxon>
        <taxon>Alkanindiges</taxon>
    </lineage>
</organism>
<dbReference type="EMBL" id="MLCN01000008">
    <property type="protein sequence ID" value="ONG41657.1"/>
    <property type="molecule type" value="Genomic_DNA"/>
</dbReference>
<sequence>MIAQKMKIACCAVTLPLLVTLTTTAAQAAALKVDPAQTRVAFQVKGVGGASGSFSKFQGTANYNPDNIKDLKINFIIDSNSIDAGAKTAIYKGEKVFDVDDYPTLSFRSTQVIPKSGNNIKVDGLLTMHGVTKPVSWNMQIDPARSNDQQLHFTADTRIKRSQWGMDGYSKLASDQVDLTIQARLSATS</sequence>
<protein>
    <recommendedName>
        <fullName evidence="2">Lipid/polyisoprenoid-binding YceI-like domain-containing protein</fullName>
    </recommendedName>
</protein>
<feature type="domain" description="Lipid/polyisoprenoid-binding YceI-like" evidence="2">
    <location>
        <begin position="30"/>
        <end position="186"/>
    </location>
</feature>
<keyword evidence="4" id="KW-1185">Reference proteome</keyword>
<dbReference type="STRING" id="1907941.BKE30_04345"/>
<feature type="chain" id="PRO_5010563601" description="Lipid/polyisoprenoid-binding YceI-like domain-containing protein" evidence="1">
    <location>
        <begin position="29"/>
        <end position="189"/>
    </location>
</feature>
<evidence type="ECO:0000313" key="3">
    <source>
        <dbReference type="EMBL" id="ONG41657.1"/>
    </source>
</evidence>
<dbReference type="InterPro" id="IPR007372">
    <property type="entry name" value="Lipid/polyisoprenoid-bd_YceI"/>
</dbReference>
<dbReference type="Proteomes" id="UP000192132">
    <property type="component" value="Unassembled WGS sequence"/>
</dbReference>
<evidence type="ECO:0000313" key="4">
    <source>
        <dbReference type="Proteomes" id="UP000192132"/>
    </source>
</evidence>
<dbReference type="InterPro" id="IPR036761">
    <property type="entry name" value="TTHA0802/YceI-like_sf"/>
</dbReference>
<dbReference type="AlphaFoldDB" id="A0A1S8CWE4"/>